<keyword evidence="2" id="KW-1185">Reference proteome</keyword>
<protein>
    <submittedName>
        <fullName evidence="1">Uncharacterized protein</fullName>
    </submittedName>
</protein>
<dbReference type="Proteomes" id="UP000826192">
    <property type="component" value="Segment"/>
</dbReference>
<evidence type="ECO:0000313" key="1">
    <source>
        <dbReference type="EMBL" id="QYC96614.1"/>
    </source>
</evidence>
<organism evidence="1 2">
    <name type="scientific">Stenotrophomonas phage BUCT627</name>
    <dbReference type="NCBI Taxonomy" id="2860377"/>
    <lineage>
        <taxon>Viruses</taxon>
        <taxon>Duplodnaviria</taxon>
        <taxon>Heunggongvirae</taxon>
        <taxon>Uroviricota</taxon>
        <taxon>Caudoviricetes</taxon>
        <taxon>Beaumontvirinae</taxon>
        <taxon>Bixiavirus</taxon>
        <taxon>Bixiavirus BUCT627</taxon>
    </lineage>
</organism>
<name>A0AC61N9U0_9CAUD</name>
<reference evidence="1" key="1">
    <citation type="submission" date="2021-06" db="EMBL/GenBank/DDBJ databases">
        <authorList>
            <person name="Tian F."/>
            <person name="Li J."/>
            <person name="Li F."/>
            <person name="Tong Y."/>
        </authorList>
    </citation>
    <scope>NUCLEOTIDE SEQUENCE</scope>
</reference>
<evidence type="ECO:0000313" key="2">
    <source>
        <dbReference type="Proteomes" id="UP000826192"/>
    </source>
</evidence>
<proteinExistence type="predicted"/>
<dbReference type="EMBL" id="MZ398240">
    <property type="protein sequence ID" value="QYC96614.1"/>
    <property type="molecule type" value="Genomic_DNA"/>
</dbReference>
<accession>A0AC61N9U0</accession>
<sequence>MFTAADAKKMRYARMDQVIERFVDRSDYLTKALWVESENDEDPISQDPYELRVGYVVAGLIERGFEVNTEEKGDFGDKYTEITFSWADIGGES</sequence>